<accession>A0A2M8LU54</accession>
<name>A0A2M8LU54_9ACTN</name>
<organism evidence="9 10">
    <name type="scientific">Streptomyces carminius</name>
    <dbReference type="NCBI Taxonomy" id="2665496"/>
    <lineage>
        <taxon>Bacteria</taxon>
        <taxon>Bacillati</taxon>
        <taxon>Actinomycetota</taxon>
        <taxon>Actinomycetes</taxon>
        <taxon>Kitasatosporales</taxon>
        <taxon>Streptomycetaceae</taxon>
        <taxon>Streptomyces</taxon>
    </lineage>
</organism>
<keyword evidence="3" id="KW-0731">Sigma factor</keyword>
<dbReference type="InterPro" id="IPR007630">
    <property type="entry name" value="RNA_pol_sigma70_r4"/>
</dbReference>
<comment type="similarity">
    <text evidence="1">Belongs to the sigma-70 factor family. ECF subfamily.</text>
</comment>
<dbReference type="InterPro" id="IPR013325">
    <property type="entry name" value="RNA_pol_sigma_r2"/>
</dbReference>
<gene>
    <name evidence="9" type="ORF">CUT44_23095</name>
</gene>
<evidence type="ECO:0000313" key="9">
    <source>
        <dbReference type="EMBL" id="PJE95491.1"/>
    </source>
</evidence>
<dbReference type="GO" id="GO:0003677">
    <property type="term" value="F:DNA binding"/>
    <property type="evidence" value="ECO:0007669"/>
    <property type="project" value="UniProtKB-KW"/>
</dbReference>
<feature type="region of interest" description="Disordered" evidence="6">
    <location>
        <begin position="1"/>
        <end position="25"/>
    </location>
</feature>
<keyword evidence="2" id="KW-0805">Transcription regulation</keyword>
<dbReference type="Pfam" id="PF04545">
    <property type="entry name" value="Sigma70_r4"/>
    <property type="match status" value="1"/>
</dbReference>
<evidence type="ECO:0000256" key="5">
    <source>
        <dbReference type="ARBA" id="ARBA00023163"/>
    </source>
</evidence>
<keyword evidence="5" id="KW-0804">Transcription</keyword>
<dbReference type="SUPFAM" id="SSF88946">
    <property type="entry name" value="Sigma2 domain of RNA polymerase sigma factors"/>
    <property type="match status" value="1"/>
</dbReference>
<dbReference type="AlphaFoldDB" id="A0A2M8LU54"/>
<evidence type="ECO:0000259" key="8">
    <source>
        <dbReference type="Pfam" id="PF04545"/>
    </source>
</evidence>
<dbReference type="InterPro" id="IPR039425">
    <property type="entry name" value="RNA_pol_sigma-70-like"/>
</dbReference>
<feature type="domain" description="RNA polymerase sigma-70 region 2" evidence="7">
    <location>
        <begin position="35"/>
        <end position="101"/>
    </location>
</feature>
<dbReference type="Pfam" id="PF04542">
    <property type="entry name" value="Sigma70_r2"/>
    <property type="match status" value="1"/>
</dbReference>
<dbReference type="InterPro" id="IPR014284">
    <property type="entry name" value="RNA_pol_sigma-70_dom"/>
</dbReference>
<dbReference type="PANTHER" id="PTHR43133">
    <property type="entry name" value="RNA POLYMERASE ECF-TYPE SIGMA FACTO"/>
    <property type="match status" value="1"/>
</dbReference>
<dbReference type="EMBL" id="PGGW01000065">
    <property type="protein sequence ID" value="PJE95491.1"/>
    <property type="molecule type" value="Genomic_DNA"/>
</dbReference>
<evidence type="ECO:0000256" key="6">
    <source>
        <dbReference type="SAM" id="MobiDB-lite"/>
    </source>
</evidence>
<dbReference type="Gene3D" id="1.10.1740.10">
    <property type="match status" value="1"/>
</dbReference>
<dbReference type="RefSeq" id="WP_100203853.1">
    <property type="nucleotide sequence ID" value="NZ_PGGW01000065.1"/>
</dbReference>
<evidence type="ECO:0000256" key="3">
    <source>
        <dbReference type="ARBA" id="ARBA00023082"/>
    </source>
</evidence>
<dbReference type="GO" id="GO:0016987">
    <property type="term" value="F:sigma factor activity"/>
    <property type="evidence" value="ECO:0007669"/>
    <property type="project" value="UniProtKB-KW"/>
</dbReference>
<dbReference type="NCBIfam" id="TIGR02937">
    <property type="entry name" value="sigma70-ECF"/>
    <property type="match status" value="1"/>
</dbReference>
<evidence type="ECO:0000256" key="2">
    <source>
        <dbReference type="ARBA" id="ARBA00023015"/>
    </source>
</evidence>
<sequence length="194" mass="22177">MRRSTEAGRGTVTRGRAHPPTRPPHADCEEFVRDLYARHGTLLLRYAARLLGGDWHKAEDILQETAARAWRHSAVLDGDAREARPWLFTVVRNLVIDHHRSCRLRPVEFMALEELDATVEDGMDRALTSQVVTEALQDLSGQHREVIRLMYYLEYSVAQTAEYLGIPPGTVKSRTYYAMRALRRALRERGLPEG</sequence>
<keyword evidence="4" id="KW-0238">DNA-binding</keyword>
<dbReference type="GO" id="GO:0006352">
    <property type="term" value="P:DNA-templated transcription initiation"/>
    <property type="evidence" value="ECO:0007669"/>
    <property type="project" value="InterPro"/>
</dbReference>
<dbReference type="PANTHER" id="PTHR43133:SF52">
    <property type="entry name" value="ECF RNA POLYMERASE SIGMA FACTOR SIGL"/>
    <property type="match status" value="1"/>
</dbReference>
<keyword evidence="10" id="KW-1185">Reference proteome</keyword>
<evidence type="ECO:0000313" key="10">
    <source>
        <dbReference type="Proteomes" id="UP000230407"/>
    </source>
</evidence>
<proteinExistence type="inferred from homology"/>
<feature type="domain" description="RNA polymerase sigma-70 region 4" evidence="8">
    <location>
        <begin position="135"/>
        <end position="183"/>
    </location>
</feature>
<dbReference type="InterPro" id="IPR013324">
    <property type="entry name" value="RNA_pol_sigma_r3/r4-like"/>
</dbReference>
<evidence type="ECO:0000256" key="1">
    <source>
        <dbReference type="ARBA" id="ARBA00010641"/>
    </source>
</evidence>
<dbReference type="InterPro" id="IPR007627">
    <property type="entry name" value="RNA_pol_sigma70_r2"/>
</dbReference>
<dbReference type="InterPro" id="IPR036388">
    <property type="entry name" value="WH-like_DNA-bd_sf"/>
</dbReference>
<dbReference type="Proteomes" id="UP000230407">
    <property type="component" value="Unassembled WGS sequence"/>
</dbReference>
<protein>
    <submittedName>
        <fullName evidence="9">RNA polymerase</fullName>
    </submittedName>
</protein>
<dbReference type="SUPFAM" id="SSF88659">
    <property type="entry name" value="Sigma3 and sigma4 domains of RNA polymerase sigma factors"/>
    <property type="match status" value="1"/>
</dbReference>
<comment type="caution">
    <text evidence="9">The sequence shown here is derived from an EMBL/GenBank/DDBJ whole genome shotgun (WGS) entry which is preliminary data.</text>
</comment>
<dbReference type="CDD" id="cd06171">
    <property type="entry name" value="Sigma70_r4"/>
    <property type="match status" value="1"/>
</dbReference>
<dbReference type="Gene3D" id="1.10.10.10">
    <property type="entry name" value="Winged helix-like DNA-binding domain superfamily/Winged helix DNA-binding domain"/>
    <property type="match status" value="1"/>
</dbReference>
<evidence type="ECO:0000259" key="7">
    <source>
        <dbReference type="Pfam" id="PF04542"/>
    </source>
</evidence>
<reference evidence="9 10" key="1">
    <citation type="submission" date="2017-11" db="EMBL/GenBank/DDBJ databases">
        <title>Streptomyces carmine sp. nov., a novel actinomycete isolated from Sophora alopecuroides in Xinjiang, China.</title>
        <authorList>
            <person name="Wang Y."/>
            <person name="Luo X."/>
            <person name="Wan C."/>
            <person name="Zhang L."/>
        </authorList>
    </citation>
    <scope>NUCLEOTIDE SEQUENCE [LARGE SCALE GENOMIC DNA]</scope>
    <source>
        <strain evidence="9 10">TRM SA0054</strain>
    </source>
</reference>
<evidence type="ECO:0000256" key="4">
    <source>
        <dbReference type="ARBA" id="ARBA00023125"/>
    </source>
</evidence>